<dbReference type="RefSeq" id="XP_056846434.1">
    <property type="nucleotide sequence ID" value="XM_056990454.1"/>
</dbReference>
<evidence type="ECO:0000313" key="6">
    <source>
        <dbReference type="RefSeq" id="XP_018444717.2"/>
    </source>
</evidence>
<dbReference type="KEGG" id="rsz:108816652"/>
<organism evidence="5 6">
    <name type="scientific">Raphanus sativus</name>
    <name type="common">Radish</name>
    <name type="synonym">Raphanus raphanistrum var. sativus</name>
    <dbReference type="NCBI Taxonomy" id="3726"/>
    <lineage>
        <taxon>Eukaryota</taxon>
        <taxon>Viridiplantae</taxon>
        <taxon>Streptophyta</taxon>
        <taxon>Embryophyta</taxon>
        <taxon>Tracheophyta</taxon>
        <taxon>Spermatophyta</taxon>
        <taxon>Magnoliopsida</taxon>
        <taxon>eudicotyledons</taxon>
        <taxon>Gunneridae</taxon>
        <taxon>Pentapetalae</taxon>
        <taxon>rosids</taxon>
        <taxon>malvids</taxon>
        <taxon>Brassicales</taxon>
        <taxon>Brassicaceae</taxon>
        <taxon>Brassiceae</taxon>
        <taxon>Raphanus</taxon>
    </lineage>
</organism>
<evidence type="ECO:0000256" key="2">
    <source>
        <dbReference type="ARBA" id="ARBA00022490"/>
    </source>
</evidence>
<dbReference type="PANTHER" id="PTHR15598:SF5">
    <property type="entry name" value="ENHANCER OF MRNA-DECAPPING PROTEIN 4"/>
    <property type="match status" value="1"/>
</dbReference>
<dbReference type="KEGG" id="rsz:130497554"/>
<sequence>MVGTGLTRVTTKKNNEYLGIVVKQGECPQRGSYIFLHQSPFLHLFFVNEVEIEEVEEAVSAIKDMMNQILVSQNEMQEGLFSLVDHSVEEEGQRVEGALAAEIERISKSNADALFARFVEETAGQENPMRDLQQQLENVLTSLITKNLGPTMWKAMMPSPEALHALTSPLEEAVSSSFTQSLRAYQSARADQLISKLEEKQIQIPFSARQSFKRDAASIIEDLPSFERSCETMIGQVVSALQAKMAEHTRAAAEQQRFDLDPSLKERITFVQAARDLIAVSQRNRLANHGGGYGDGYADGHKEGYAQGYADACADAYNKATEH</sequence>
<keyword evidence="4" id="KW-0677">Repeat</keyword>
<evidence type="ECO:0000256" key="3">
    <source>
        <dbReference type="ARBA" id="ARBA00022574"/>
    </source>
</evidence>
<evidence type="ECO:0000313" key="8">
    <source>
        <dbReference type="RefSeq" id="XP_056847261.1"/>
    </source>
</evidence>
<dbReference type="KEGG" id="rsz:130497984"/>
<dbReference type="AlphaFoldDB" id="A0A6J0K9Q9"/>
<dbReference type="RefSeq" id="XP_056847262.1">
    <property type="nucleotide sequence ID" value="XM_056991282.1"/>
</dbReference>
<keyword evidence="3" id="KW-0853">WD repeat</keyword>
<dbReference type="GO" id="GO:0031087">
    <property type="term" value="P:deadenylation-independent decapping of nuclear-transcribed mRNA"/>
    <property type="evidence" value="ECO:0007669"/>
    <property type="project" value="InterPro"/>
</dbReference>
<dbReference type="Proteomes" id="UP000504610">
    <property type="component" value="Chromosome 7"/>
</dbReference>
<reference evidence="6 7" key="2">
    <citation type="submission" date="2025-04" db="UniProtKB">
        <authorList>
            <consortium name="RefSeq"/>
        </authorList>
    </citation>
    <scope>IDENTIFICATION</scope>
    <source>
        <tissue evidence="6 7">Leaf</tissue>
    </source>
</reference>
<evidence type="ECO:0000256" key="4">
    <source>
        <dbReference type="ARBA" id="ARBA00022737"/>
    </source>
</evidence>
<protein>
    <submittedName>
        <fullName evidence="6 7 8">Enhancer of mRNA-decapping protein 4</fullName>
    </submittedName>
</protein>
<dbReference type="PANTHER" id="PTHR15598">
    <property type="entry name" value="ENHANCER OF MRNA-DECAPPING PROTEIN 4"/>
    <property type="match status" value="1"/>
</dbReference>
<dbReference type="InterPro" id="IPR045152">
    <property type="entry name" value="EDC4-like"/>
</dbReference>
<dbReference type="OrthoDB" id="1732854at2759"/>
<keyword evidence="2" id="KW-0963">Cytoplasm</keyword>
<dbReference type="KEGG" id="rsz:130497985"/>
<name>A0A6J0K9Q9_RAPSA</name>
<gene>
    <name evidence="6" type="primary">LOC108816652</name>
    <name evidence="7" type="synonym">LOC130497554</name>
    <name evidence="8" type="synonym">LOC130497984</name>
    <name evidence="9" type="synonym">LOC130497985</name>
</gene>
<dbReference type="GeneID" id="108816652"/>
<reference evidence="5" key="1">
    <citation type="journal article" date="2019" name="Database">
        <title>The radish genome database (RadishGD): an integrated information resource for radish genomics.</title>
        <authorList>
            <person name="Yu H.J."/>
            <person name="Baek S."/>
            <person name="Lee Y.J."/>
            <person name="Cho A."/>
            <person name="Mun J.H."/>
        </authorList>
    </citation>
    <scope>NUCLEOTIDE SEQUENCE [LARGE SCALE GENOMIC DNA]</scope>
    <source>
        <strain evidence="5">cv. WK10039</strain>
    </source>
</reference>
<evidence type="ECO:0000256" key="1">
    <source>
        <dbReference type="ARBA" id="ARBA00004496"/>
    </source>
</evidence>
<evidence type="ECO:0000313" key="5">
    <source>
        <dbReference type="Proteomes" id="UP000504610"/>
    </source>
</evidence>
<dbReference type="GO" id="GO:0000932">
    <property type="term" value="C:P-body"/>
    <property type="evidence" value="ECO:0007669"/>
    <property type="project" value="TreeGrafter"/>
</dbReference>
<accession>A0A6J0K9Q9</accession>
<evidence type="ECO:0000313" key="9">
    <source>
        <dbReference type="RefSeq" id="XP_056847262.1"/>
    </source>
</evidence>
<keyword evidence="5" id="KW-1185">Reference proteome</keyword>
<evidence type="ECO:0000313" key="7">
    <source>
        <dbReference type="RefSeq" id="XP_056846434.1"/>
    </source>
</evidence>
<proteinExistence type="predicted"/>
<dbReference type="RefSeq" id="XP_018444717.2">
    <property type="nucleotide sequence ID" value="XM_018589215.2"/>
</dbReference>
<dbReference type="RefSeq" id="XP_056847261.1">
    <property type="nucleotide sequence ID" value="XM_056991281.1"/>
</dbReference>
<comment type="subcellular location">
    <subcellularLocation>
        <location evidence="1">Cytoplasm</location>
    </subcellularLocation>
</comment>